<sequence length="351" mass="39686">MFIAHTQSSVAAQTAHSFTLSKRNLRLLGLCLQSQEGQEEIFTFLHGLIKNVPPPYQLNDLEIWWTKDYQDFEDGLVQEHPALLDAKRISYRLKVATKRVKRLSDEERVPTSFSNPKHAGNPSNHCLPVLETMTIPDSSDHVILVIRRMQPVLSIARFRTIGFTIRASKRYCTSVPGFDLHSSSNSTEIAPETAQQHDDRCHSHVPWRVSSCQSGGKYNWSGRARYYSRTHFPPRYLLVDFGFSRIYVSSSVSPSEKTTHPISEGKIPGVEVIDPFPADVLSLGATIRVHILDFLSSTDGGFYTFKFLRPLTDDMTQDDPSKQPDLDEVVTHLTKAILDIVIVKIARSIHQ</sequence>
<dbReference type="Proteomes" id="UP001150217">
    <property type="component" value="Unassembled WGS sequence"/>
</dbReference>
<accession>A0ABQ8VTQ1</accession>
<protein>
    <submittedName>
        <fullName evidence="1">Uncharacterized protein</fullName>
    </submittedName>
</protein>
<keyword evidence="2" id="KW-1185">Reference proteome</keyword>
<evidence type="ECO:0000313" key="1">
    <source>
        <dbReference type="EMBL" id="KAJ4499757.1"/>
    </source>
</evidence>
<comment type="caution">
    <text evidence="1">The sequence shown here is derived from an EMBL/GenBank/DDBJ whole genome shotgun (WGS) entry which is preliminary data.</text>
</comment>
<organism evidence="1 2">
    <name type="scientific">Lentinula lateritia</name>
    <dbReference type="NCBI Taxonomy" id="40482"/>
    <lineage>
        <taxon>Eukaryota</taxon>
        <taxon>Fungi</taxon>
        <taxon>Dikarya</taxon>
        <taxon>Basidiomycota</taxon>
        <taxon>Agaricomycotina</taxon>
        <taxon>Agaricomycetes</taxon>
        <taxon>Agaricomycetidae</taxon>
        <taxon>Agaricales</taxon>
        <taxon>Marasmiineae</taxon>
        <taxon>Omphalotaceae</taxon>
        <taxon>Lentinula</taxon>
    </lineage>
</organism>
<gene>
    <name evidence="1" type="ORF">C8R41DRAFT_915053</name>
</gene>
<evidence type="ECO:0000313" key="2">
    <source>
        <dbReference type="Proteomes" id="UP001150217"/>
    </source>
</evidence>
<reference evidence="1" key="1">
    <citation type="submission" date="2022-08" db="EMBL/GenBank/DDBJ databases">
        <title>A Global Phylogenomic Analysis of the Shiitake Genus Lentinula.</title>
        <authorList>
            <consortium name="DOE Joint Genome Institute"/>
            <person name="Sierra-Patev S."/>
            <person name="Min B."/>
            <person name="Naranjo-Ortiz M."/>
            <person name="Looney B."/>
            <person name="Konkel Z."/>
            <person name="Slot J.C."/>
            <person name="Sakamoto Y."/>
            <person name="Steenwyk J.L."/>
            <person name="Rokas A."/>
            <person name="Carro J."/>
            <person name="Camarero S."/>
            <person name="Ferreira P."/>
            <person name="Molpeceres G."/>
            <person name="Ruiz-Duenas F.J."/>
            <person name="Serrano A."/>
            <person name="Henrissat B."/>
            <person name="Drula E."/>
            <person name="Hughes K.W."/>
            <person name="Mata J.L."/>
            <person name="Ishikawa N.K."/>
            <person name="Vargas-Isla R."/>
            <person name="Ushijima S."/>
            <person name="Smith C.A."/>
            <person name="Ahrendt S."/>
            <person name="Andreopoulos W."/>
            <person name="He G."/>
            <person name="Labutti K."/>
            <person name="Lipzen A."/>
            <person name="Ng V."/>
            <person name="Riley R."/>
            <person name="Sandor L."/>
            <person name="Barry K."/>
            <person name="Martinez A.T."/>
            <person name="Xiao Y."/>
            <person name="Gibbons J.G."/>
            <person name="Terashima K."/>
            <person name="Grigoriev I.V."/>
            <person name="Hibbett D.S."/>
        </authorList>
    </citation>
    <scope>NUCLEOTIDE SEQUENCE</scope>
    <source>
        <strain evidence="1">RHP3577 ss4</strain>
    </source>
</reference>
<proteinExistence type="predicted"/>
<name>A0ABQ8VTQ1_9AGAR</name>
<dbReference type="EMBL" id="JANVFT010000009">
    <property type="protein sequence ID" value="KAJ4499757.1"/>
    <property type="molecule type" value="Genomic_DNA"/>
</dbReference>